<dbReference type="SMART" id="SM00369">
    <property type="entry name" value="LRR_TYP"/>
    <property type="match status" value="10"/>
</dbReference>
<dbReference type="Pfam" id="PF13516">
    <property type="entry name" value="LRR_6"/>
    <property type="match status" value="1"/>
</dbReference>
<dbReference type="SMART" id="SM00365">
    <property type="entry name" value="LRR_SD22"/>
    <property type="match status" value="5"/>
</dbReference>
<keyword evidence="1" id="KW-0433">Leucine-rich repeat</keyword>
<evidence type="ECO:0000256" key="3">
    <source>
        <dbReference type="ARBA" id="ARBA00022737"/>
    </source>
</evidence>
<dbReference type="InterPro" id="IPR001611">
    <property type="entry name" value="Leu-rich_rpt"/>
</dbReference>
<dbReference type="PANTHER" id="PTHR24369">
    <property type="entry name" value="ANTIGEN BSP, PUTATIVE-RELATED"/>
    <property type="match status" value="1"/>
</dbReference>
<dbReference type="InterPro" id="IPR036116">
    <property type="entry name" value="FN3_sf"/>
</dbReference>
<feature type="region of interest" description="Disordered" evidence="4">
    <location>
        <begin position="725"/>
        <end position="857"/>
    </location>
</feature>
<feature type="domain" description="Fibronectin type-III" evidence="7">
    <location>
        <begin position="570"/>
        <end position="667"/>
    </location>
</feature>
<feature type="chain" id="PRO_5035805864" description="Fibronectin type-III domain-containing protein" evidence="6">
    <location>
        <begin position="29"/>
        <end position="857"/>
    </location>
</feature>
<dbReference type="PRINTS" id="PR00019">
    <property type="entry name" value="LEURICHRPT"/>
</dbReference>
<dbReference type="EMBL" id="CAJHNH020000546">
    <property type="protein sequence ID" value="CAG5118387.1"/>
    <property type="molecule type" value="Genomic_DNA"/>
</dbReference>
<feature type="transmembrane region" description="Helical" evidence="5">
    <location>
        <begin position="691"/>
        <end position="716"/>
    </location>
</feature>
<dbReference type="InterPro" id="IPR003591">
    <property type="entry name" value="Leu-rich_rpt_typical-subtyp"/>
</dbReference>
<dbReference type="InterPro" id="IPR003961">
    <property type="entry name" value="FN3_dom"/>
</dbReference>
<keyword evidence="5" id="KW-0812">Transmembrane</keyword>
<evidence type="ECO:0000313" key="9">
    <source>
        <dbReference type="Proteomes" id="UP000678393"/>
    </source>
</evidence>
<protein>
    <recommendedName>
        <fullName evidence="7">Fibronectin type-III domain-containing protein</fullName>
    </recommendedName>
</protein>
<dbReference type="Pfam" id="PF13855">
    <property type="entry name" value="LRR_8"/>
    <property type="match status" value="4"/>
</dbReference>
<name>A0A8S3YMJ0_9EUPU</name>
<dbReference type="SUPFAM" id="SSF52058">
    <property type="entry name" value="L domain-like"/>
    <property type="match status" value="2"/>
</dbReference>
<evidence type="ECO:0000313" key="8">
    <source>
        <dbReference type="EMBL" id="CAG5118387.1"/>
    </source>
</evidence>
<evidence type="ECO:0000256" key="5">
    <source>
        <dbReference type="SAM" id="Phobius"/>
    </source>
</evidence>
<keyword evidence="5" id="KW-0472">Membrane</keyword>
<dbReference type="InterPro" id="IPR050541">
    <property type="entry name" value="LRR_TM_domain-containing"/>
</dbReference>
<dbReference type="InterPro" id="IPR032675">
    <property type="entry name" value="LRR_dom_sf"/>
</dbReference>
<sequence length="857" mass="94200">MMESSSRLWFILQYIYIYVLMASSGASGQSSECDSLKTVFPQCSCSKNLDRVGAMLSTSVDCSSRGLNTIPSSTTRFYIHELKLNNNSIVSLGESILSNFDITKLDLSNNPIGSVHDHAFGYLGSHLKILILSGNNSSQPPKNAFQHLTLLEELTLQNYNVTLLTQSSAYFLSLGKLTQLTLDNWKLESIDPGSVQLPSSTRLQSLTLLNQVMVSLPVDELHLPELQYLKRLHISHTNIHEIPPGSLSSLNSLTELDLSDNKITSLDADCFTGVGDTLARLFLSNNQLTSISLLPGLADLTDLQELDLSFNQIISIPDLSRIHTTKPLALNLSHNGINVVPESAFVGIADKLKTIDLSYNRISTLQANFGSFTQIESLFLSYQSANSPLVLPSSLGQTAGTLKQLFVGGQKISEPDLWSVVRQLYMLEVLNLTSAQLTSIPNLSLSKLTHLKILDLSNNRVQNITQDTLVGPRNSLKFLILTGNSISTLSSCVLYQYTSYPISLFLGEDRLICDCSVEWLWSRIRNGSITHLPGQEAVCRDNQPLANKSMDSFCTSPSTEPQCIEYYNAPDLKLTISVEKMRPDTIQVSWQLSETSDLKQFIIQVSDSRSPSPVWESSVPASLTSQTVSKLVGNTNYQVCVEAYFNKTHPLSNCTHIFIPGNSTVSPEQQFIPGNSTVSPEQQTGLSPTEIGIIVGVIVGVVILLALIGAIVYLLVFRRCSKKKMPDGVPAPPRNFSKSELPSMNEETRTFAKPKRSRETNGPETREAMQVVAISDGQTGHGRVGRANLLNSDGSFKKTRTSNSSSSSGQVAYENDHGPLPPTPNRQHSMPPHVGYYNKGFKDDSYDEIVPKRESVI</sequence>
<evidence type="ECO:0000256" key="1">
    <source>
        <dbReference type="ARBA" id="ARBA00022614"/>
    </source>
</evidence>
<dbReference type="Pfam" id="PF00041">
    <property type="entry name" value="fn3"/>
    <property type="match status" value="1"/>
</dbReference>
<proteinExistence type="predicted"/>
<dbReference type="CDD" id="cd00063">
    <property type="entry name" value="FN3"/>
    <property type="match status" value="1"/>
</dbReference>
<dbReference type="OrthoDB" id="8400687at2759"/>
<dbReference type="SUPFAM" id="SSF49265">
    <property type="entry name" value="Fibronectin type III"/>
    <property type="match status" value="1"/>
</dbReference>
<evidence type="ECO:0000256" key="6">
    <source>
        <dbReference type="SAM" id="SignalP"/>
    </source>
</evidence>
<dbReference type="InterPro" id="IPR013783">
    <property type="entry name" value="Ig-like_fold"/>
</dbReference>
<keyword evidence="2 6" id="KW-0732">Signal</keyword>
<dbReference type="Gene3D" id="2.60.40.10">
    <property type="entry name" value="Immunoglobulins"/>
    <property type="match status" value="1"/>
</dbReference>
<gene>
    <name evidence="8" type="ORF">CUNI_LOCUS3945</name>
</gene>
<dbReference type="SMART" id="SM00364">
    <property type="entry name" value="LRR_BAC"/>
    <property type="match status" value="5"/>
</dbReference>
<comment type="caution">
    <text evidence="8">The sequence shown here is derived from an EMBL/GenBank/DDBJ whole genome shotgun (WGS) entry which is preliminary data.</text>
</comment>
<reference evidence="8" key="1">
    <citation type="submission" date="2021-04" db="EMBL/GenBank/DDBJ databases">
        <authorList>
            <consortium name="Molecular Ecology Group"/>
        </authorList>
    </citation>
    <scope>NUCLEOTIDE SEQUENCE</scope>
</reference>
<dbReference type="PANTHER" id="PTHR24369:SF210">
    <property type="entry name" value="CHAOPTIN-RELATED"/>
    <property type="match status" value="1"/>
</dbReference>
<feature type="compositionally biased region" description="Basic and acidic residues" evidence="4">
    <location>
        <begin position="840"/>
        <end position="857"/>
    </location>
</feature>
<dbReference type="Gene3D" id="3.80.10.10">
    <property type="entry name" value="Ribonuclease Inhibitor"/>
    <property type="match status" value="3"/>
</dbReference>
<dbReference type="PROSITE" id="PS51450">
    <property type="entry name" value="LRR"/>
    <property type="match status" value="5"/>
</dbReference>
<evidence type="ECO:0000259" key="7">
    <source>
        <dbReference type="PROSITE" id="PS50853"/>
    </source>
</evidence>
<dbReference type="Proteomes" id="UP000678393">
    <property type="component" value="Unassembled WGS sequence"/>
</dbReference>
<accession>A0A8S3YMJ0</accession>
<feature type="signal peptide" evidence="6">
    <location>
        <begin position="1"/>
        <end position="28"/>
    </location>
</feature>
<organism evidence="8 9">
    <name type="scientific">Candidula unifasciata</name>
    <dbReference type="NCBI Taxonomy" id="100452"/>
    <lineage>
        <taxon>Eukaryota</taxon>
        <taxon>Metazoa</taxon>
        <taxon>Spiralia</taxon>
        <taxon>Lophotrochozoa</taxon>
        <taxon>Mollusca</taxon>
        <taxon>Gastropoda</taxon>
        <taxon>Heterobranchia</taxon>
        <taxon>Euthyneura</taxon>
        <taxon>Panpulmonata</taxon>
        <taxon>Eupulmonata</taxon>
        <taxon>Stylommatophora</taxon>
        <taxon>Helicina</taxon>
        <taxon>Helicoidea</taxon>
        <taxon>Geomitridae</taxon>
        <taxon>Candidula</taxon>
    </lineage>
</organism>
<dbReference type="AlphaFoldDB" id="A0A8S3YMJ0"/>
<keyword evidence="9" id="KW-1185">Reference proteome</keyword>
<keyword evidence="5" id="KW-1133">Transmembrane helix</keyword>
<dbReference type="GO" id="GO:0005886">
    <property type="term" value="C:plasma membrane"/>
    <property type="evidence" value="ECO:0007669"/>
    <property type="project" value="TreeGrafter"/>
</dbReference>
<dbReference type="PROSITE" id="PS50853">
    <property type="entry name" value="FN3"/>
    <property type="match status" value="1"/>
</dbReference>
<evidence type="ECO:0000256" key="4">
    <source>
        <dbReference type="SAM" id="MobiDB-lite"/>
    </source>
</evidence>
<feature type="compositionally biased region" description="Basic and acidic residues" evidence="4">
    <location>
        <begin position="757"/>
        <end position="767"/>
    </location>
</feature>
<keyword evidence="3" id="KW-0677">Repeat</keyword>
<evidence type="ECO:0000256" key="2">
    <source>
        <dbReference type="ARBA" id="ARBA00022729"/>
    </source>
</evidence>